<feature type="chain" id="PRO_5012342302" evidence="1">
    <location>
        <begin position="28"/>
        <end position="237"/>
    </location>
</feature>
<proteinExistence type="predicted"/>
<sequence>MLNPRRTLPALAVALLSLTTAAAPAHAETVMSTSTAPTAVIEASAPVDPGLDRQLDALLGQERKAFEAVGGKRIKRLATAPRGTYGTPGSIDVKYSAGWIDSQPRVTSGGSEWSCLAEALYHEARGETIKGQFAVAEVILNRVSSRAFPGSVCGVIHQGTGRKYQCQFTYTCDGYSDAIRERGAYERVAKVAWLMLNGAPRTLTNGATYYHTNAVRPSWSRKFKRTAQIGVHSFYRG</sequence>
<evidence type="ECO:0000313" key="4">
    <source>
        <dbReference type="Proteomes" id="UP000184932"/>
    </source>
</evidence>
<protein>
    <submittedName>
        <fullName evidence="3">Cell wall hydrolase CwlJ, involved in spore germination</fullName>
    </submittedName>
</protein>
<accession>A0A1N6EIT6</accession>
<evidence type="ECO:0000313" key="3">
    <source>
        <dbReference type="EMBL" id="SIN82959.1"/>
    </source>
</evidence>
<dbReference type="InterPro" id="IPR011105">
    <property type="entry name" value="Cell_wall_hydrolase_SleB"/>
</dbReference>
<dbReference type="Proteomes" id="UP000184932">
    <property type="component" value="Unassembled WGS sequence"/>
</dbReference>
<dbReference type="GO" id="GO:0016787">
    <property type="term" value="F:hydrolase activity"/>
    <property type="evidence" value="ECO:0007669"/>
    <property type="project" value="UniProtKB-KW"/>
</dbReference>
<gene>
    <name evidence="3" type="ORF">SAMN05444002_0835</name>
</gene>
<dbReference type="RefSeq" id="WP_175570420.1">
    <property type="nucleotide sequence ID" value="NZ_FSRL01000001.1"/>
</dbReference>
<dbReference type="EMBL" id="FSRL01000001">
    <property type="protein sequence ID" value="SIN82959.1"/>
    <property type="molecule type" value="Genomic_DNA"/>
</dbReference>
<evidence type="ECO:0000256" key="1">
    <source>
        <dbReference type="SAM" id="SignalP"/>
    </source>
</evidence>
<dbReference type="Pfam" id="PF07486">
    <property type="entry name" value="Hydrolase_2"/>
    <property type="match status" value="1"/>
</dbReference>
<dbReference type="InterPro" id="IPR042047">
    <property type="entry name" value="SleB_dom1"/>
</dbReference>
<evidence type="ECO:0000259" key="2">
    <source>
        <dbReference type="Pfam" id="PF07486"/>
    </source>
</evidence>
<keyword evidence="1" id="KW-0732">Signal</keyword>
<keyword evidence="4" id="KW-1185">Reference proteome</keyword>
<dbReference type="STRING" id="1217970.SAMN05444002_0835"/>
<name>A0A1N6EIT6_9RHOB</name>
<keyword evidence="3" id="KW-0378">Hydrolase</keyword>
<reference evidence="4" key="1">
    <citation type="submission" date="2016-11" db="EMBL/GenBank/DDBJ databases">
        <authorList>
            <person name="Varghese N."/>
            <person name="Submissions S."/>
        </authorList>
    </citation>
    <scope>NUCLEOTIDE SEQUENCE [LARGE SCALE GENOMIC DNA]</scope>
    <source>
        <strain evidence="4">DSM 29440</strain>
    </source>
</reference>
<dbReference type="AlphaFoldDB" id="A0A1N6EIT6"/>
<dbReference type="Gene3D" id="1.10.10.2520">
    <property type="entry name" value="Cell wall hydrolase SleB, domain 1"/>
    <property type="match status" value="1"/>
</dbReference>
<feature type="signal peptide" evidence="1">
    <location>
        <begin position="1"/>
        <end position="27"/>
    </location>
</feature>
<organism evidence="3 4">
    <name type="scientific">Vannielia litorea</name>
    <dbReference type="NCBI Taxonomy" id="1217970"/>
    <lineage>
        <taxon>Bacteria</taxon>
        <taxon>Pseudomonadati</taxon>
        <taxon>Pseudomonadota</taxon>
        <taxon>Alphaproteobacteria</taxon>
        <taxon>Rhodobacterales</taxon>
        <taxon>Paracoccaceae</taxon>
        <taxon>Vannielia</taxon>
    </lineage>
</organism>
<feature type="domain" description="Cell wall hydrolase SleB" evidence="2">
    <location>
        <begin position="126"/>
        <end position="235"/>
    </location>
</feature>